<keyword evidence="7 8" id="KW-0998">Cell outer membrane</keyword>
<evidence type="ECO:0000256" key="2">
    <source>
        <dbReference type="ARBA" id="ARBA00022448"/>
    </source>
</evidence>
<feature type="domain" description="TonB-dependent receptor plug" evidence="11">
    <location>
        <begin position="223"/>
        <end position="347"/>
    </location>
</feature>
<evidence type="ECO:0000256" key="7">
    <source>
        <dbReference type="ARBA" id="ARBA00023237"/>
    </source>
</evidence>
<dbReference type="InterPro" id="IPR039426">
    <property type="entry name" value="TonB-dep_rcpt-like"/>
</dbReference>
<evidence type="ECO:0000313" key="12">
    <source>
        <dbReference type="EMBL" id="HCV83311.1"/>
    </source>
</evidence>
<dbReference type="InterPro" id="IPR008969">
    <property type="entry name" value="CarboxyPept-like_regulatory"/>
</dbReference>
<evidence type="ECO:0000259" key="10">
    <source>
        <dbReference type="Pfam" id="PF00593"/>
    </source>
</evidence>
<gene>
    <name evidence="12" type="ORF">DGQ38_19925</name>
</gene>
<feature type="domain" description="TonB-dependent receptor-like beta-barrel" evidence="10">
    <location>
        <begin position="507"/>
        <end position="1060"/>
    </location>
</feature>
<dbReference type="AlphaFoldDB" id="A0A3D5J5E3"/>
<keyword evidence="2 8" id="KW-0813">Transport</keyword>
<dbReference type="Proteomes" id="UP000264330">
    <property type="component" value="Unassembled WGS sequence"/>
</dbReference>
<evidence type="ECO:0000256" key="1">
    <source>
        <dbReference type="ARBA" id="ARBA00004571"/>
    </source>
</evidence>
<dbReference type="InterPro" id="IPR000531">
    <property type="entry name" value="Beta-barrel_TonB"/>
</dbReference>
<dbReference type="Gene3D" id="2.170.130.10">
    <property type="entry name" value="TonB-dependent receptor, plug domain"/>
    <property type="match status" value="1"/>
</dbReference>
<dbReference type="Gene3D" id="2.40.170.20">
    <property type="entry name" value="TonB-dependent receptor, beta-barrel domain"/>
    <property type="match status" value="1"/>
</dbReference>
<dbReference type="NCBIfam" id="TIGR04057">
    <property type="entry name" value="SusC_RagA_signa"/>
    <property type="match status" value="1"/>
</dbReference>
<keyword evidence="6 8" id="KW-0472">Membrane</keyword>
<comment type="caution">
    <text evidence="12">The sequence shown here is derived from an EMBL/GenBank/DDBJ whole genome shotgun (WGS) entry which is preliminary data.</text>
</comment>
<dbReference type="Pfam" id="PF13715">
    <property type="entry name" value="CarbopepD_reg_2"/>
    <property type="match status" value="1"/>
</dbReference>
<evidence type="ECO:0000313" key="13">
    <source>
        <dbReference type="Proteomes" id="UP000264330"/>
    </source>
</evidence>
<evidence type="ECO:0000256" key="9">
    <source>
        <dbReference type="RuleBase" id="RU003357"/>
    </source>
</evidence>
<dbReference type="SUPFAM" id="SSF56935">
    <property type="entry name" value="Porins"/>
    <property type="match status" value="1"/>
</dbReference>
<keyword evidence="3 8" id="KW-1134">Transmembrane beta strand</keyword>
<dbReference type="PROSITE" id="PS52016">
    <property type="entry name" value="TONB_DEPENDENT_REC_3"/>
    <property type="match status" value="1"/>
</dbReference>
<dbReference type="Pfam" id="PF07715">
    <property type="entry name" value="Plug"/>
    <property type="match status" value="1"/>
</dbReference>
<proteinExistence type="inferred from homology"/>
<evidence type="ECO:0000259" key="11">
    <source>
        <dbReference type="Pfam" id="PF07715"/>
    </source>
</evidence>
<comment type="subcellular location">
    <subcellularLocation>
        <location evidence="1 8">Cell outer membrane</location>
        <topology evidence="1 8">Multi-pass membrane protein</topology>
    </subcellularLocation>
</comment>
<dbReference type="InterPro" id="IPR023997">
    <property type="entry name" value="TonB-dep_OMP_SusC/RagA_CS"/>
</dbReference>
<evidence type="ECO:0000256" key="4">
    <source>
        <dbReference type="ARBA" id="ARBA00022692"/>
    </source>
</evidence>
<comment type="similarity">
    <text evidence="8 9">Belongs to the TonB-dependent receptor family.</text>
</comment>
<dbReference type="InterPro" id="IPR036942">
    <property type="entry name" value="Beta-barrel_TonB_sf"/>
</dbReference>
<keyword evidence="4 8" id="KW-0812">Transmembrane</keyword>
<dbReference type="SUPFAM" id="SSF49464">
    <property type="entry name" value="Carboxypeptidase regulatory domain-like"/>
    <property type="match status" value="1"/>
</dbReference>
<dbReference type="EMBL" id="DPMF01000455">
    <property type="protein sequence ID" value="HCV83311.1"/>
    <property type="molecule type" value="Genomic_DNA"/>
</dbReference>
<sequence>MKKCITHRCRSLLWPKMNLSMRFSILFIFVAIFQIQANSYSQDVKITLHEKQISILDFFEKVETITPYSFLYRVGDIDLNRRVNVSVDQISLEKILSSLFTTEGIIYKVLDKQIVFSKKNETLVAKEVVEQQTVSGIVSSQKGEPLFGVTVLIEGTRRGVSTDIDGKYTIVAEPGEVLVFNMLGFEKAYHTVTDQQVVNISLKEQTSELDEVMVVAYGETSKRFNTGAVNQINAETIEEQPVNNPILALQGAAPGLFITQEAGRPGGNVTVRIRGENSIGSSNRPLYVIDGIPYSDEPMNQFSYIGFPTKGNQSPLNSINPADIESISILKDADATAIYGSRGANGVILITTKHNKLSGKGLSVNVNVLTGVKEVGHMMDLLSTPEYLALRRQAFENDGVVPDNSNAPDLTLWDQNLDMNWQEHLFGGTANFVNAQAGISTGTARNSFSLNTSYNQEGTIYPGDFSYQRFSIRSRYSYQSQDDRFRLNLQANYSTDDNNSFGGNFASVLLTPPNFNPYNEDGSLNWTITNPIAPLNASYVNKTNTLFADLNLAYEISDYITAKVLVGYNINNLDQQNKNPSTSLNPAYANYSWGSPNVQQGDTKRQTLNIEPQLTYKNQIGNGVFSALLGGTLMKRTQDNQTIDANNYSSDLFLDNIGAAGSYSIFVSNIDYRYLSGFLRLNYNWNDKYLFNASVRRDGSSRFGPNNQYGNFAALGAAWIFSEEKFFKDQSVLSFGKLRASYGSTGNDGIGDYGYYQLWTATSSINNESSTVLTPTALANLDYSWEKVLKFDVALELGFLKDRILLNANYYRNSTKDQLVGLPLPSQTGFTSVNANLPALIRNTGVELSLNTRNINSETFSWNTDFNITFQKNELVSFDDLEASTYANTYEVGSSILSQKGYLASVDPETGTYTIQDLNNDGQITYADDRKILGDRLPKFYGGLQNNFTYKNWNLGFLFQFVKQEDYNYLNTVYDAVGNRSNFEESVLNYWKQPGDQVSVPKPSTATSNAFFNSLSSSLHWDDASYIKLRNVNLSYNLPATWVNQVGMQNARVYFQGQNLLTITSYKGLDPESKSTFAPPLRIVSLGVQTNF</sequence>
<reference evidence="12 13" key="1">
    <citation type="journal article" date="2018" name="Nat. Biotechnol.">
        <title>A standardized bacterial taxonomy based on genome phylogeny substantially revises the tree of life.</title>
        <authorList>
            <person name="Parks D.H."/>
            <person name="Chuvochina M."/>
            <person name="Waite D.W."/>
            <person name="Rinke C."/>
            <person name="Skarshewski A."/>
            <person name="Chaumeil P.A."/>
            <person name="Hugenholtz P."/>
        </authorList>
    </citation>
    <scope>NUCLEOTIDE SEQUENCE [LARGE SCALE GENOMIC DNA]</scope>
    <source>
        <strain evidence="12">UBA9359</strain>
    </source>
</reference>
<accession>A0A3D5J5E3</accession>
<evidence type="ECO:0000256" key="6">
    <source>
        <dbReference type="ARBA" id="ARBA00023136"/>
    </source>
</evidence>
<organism evidence="12 13">
    <name type="scientific">Zunongwangia profunda</name>
    <dbReference type="NCBI Taxonomy" id="398743"/>
    <lineage>
        <taxon>Bacteria</taxon>
        <taxon>Pseudomonadati</taxon>
        <taxon>Bacteroidota</taxon>
        <taxon>Flavobacteriia</taxon>
        <taxon>Flavobacteriales</taxon>
        <taxon>Flavobacteriaceae</taxon>
        <taxon>Zunongwangia</taxon>
    </lineage>
</organism>
<evidence type="ECO:0000256" key="8">
    <source>
        <dbReference type="PROSITE-ProRule" id="PRU01360"/>
    </source>
</evidence>
<evidence type="ECO:0000256" key="5">
    <source>
        <dbReference type="ARBA" id="ARBA00023077"/>
    </source>
</evidence>
<dbReference type="Gene3D" id="2.60.40.1120">
    <property type="entry name" value="Carboxypeptidase-like, regulatory domain"/>
    <property type="match status" value="1"/>
</dbReference>
<dbReference type="GO" id="GO:0009279">
    <property type="term" value="C:cell outer membrane"/>
    <property type="evidence" value="ECO:0007669"/>
    <property type="project" value="UniProtKB-SubCell"/>
</dbReference>
<dbReference type="InterPro" id="IPR023996">
    <property type="entry name" value="TonB-dep_OMP_SusC/RagA"/>
</dbReference>
<dbReference type="InterPro" id="IPR037066">
    <property type="entry name" value="Plug_dom_sf"/>
</dbReference>
<dbReference type="InterPro" id="IPR012910">
    <property type="entry name" value="Plug_dom"/>
</dbReference>
<name>A0A3D5J5E3_9FLAO</name>
<dbReference type="NCBIfam" id="TIGR04056">
    <property type="entry name" value="OMP_RagA_SusC"/>
    <property type="match status" value="1"/>
</dbReference>
<evidence type="ECO:0000256" key="3">
    <source>
        <dbReference type="ARBA" id="ARBA00022452"/>
    </source>
</evidence>
<keyword evidence="5 9" id="KW-0798">TonB box</keyword>
<dbReference type="Pfam" id="PF00593">
    <property type="entry name" value="TonB_dep_Rec_b-barrel"/>
    <property type="match status" value="1"/>
</dbReference>
<protein>
    <submittedName>
        <fullName evidence="12">SusC/RagA family TonB-linked outer membrane protein</fullName>
    </submittedName>
</protein>